<dbReference type="RefSeq" id="WP_264512825.1">
    <property type="nucleotide sequence ID" value="NZ_JAPDDR010000003.1"/>
</dbReference>
<comment type="caution">
    <text evidence="3">The sequence shown here is derived from an EMBL/GenBank/DDBJ whole genome shotgun (WGS) entry which is preliminary data.</text>
</comment>
<dbReference type="Proteomes" id="UP001165653">
    <property type="component" value="Unassembled WGS sequence"/>
</dbReference>
<name>A0ABT3G0P2_9BACT</name>
<gene>
    <name evidence="3" type="ORF">OJ996_07470</name>
</gene>
<protein>
    <submittedName>
        <fullName evidence="3">Sugar phosphate isomerase/epimerase</fullName>
    </submittedName>
</protein>
<dbReference type="GO" id="GO:0016853">
    <property type="term" value="F:isomerase activity"/>
    <property type="evidence" value="ECO:0007669"/>
    <property type="project" value="UniProtKB-KW"/>
</dbReference>
<feature type="domain" description="Xylose isomerase-like TIM barrel" evidence="2">
    <location>
        <begin position="66"/>
        <end position="255"/>
    </location>
</feature>
<dbReference type="InterPro" id="IPR036237">
    <property type="entry name" value="Xyl_isomerase-like_sf"/>
</dbReference>
<evidence type="ECO:0000256" key="1">
    <source>
        <dbReference type="SAM" id="SignalP"/>
    </source>
</evidence>
<dbReference type="EMBL" id="JAPDDR010000003">
    <property type="protein sequence ID" value="MCW1913406.1"/>
    <property type="molecule type" value="Genomic_DNA"/>
</dbReference>
<keyword evidence="4" id="KW-1185">Reference proteome</keyword>
<organism evidence="3 4">
    <name type="scientific">Luteolibacter rhizosphaerae</name>
    <dbReference type="NCBI Taxonomy" id="2989719"/>
    <lineage>
        <taxon>Bacteria</taxon>
        <taxon>Pseudomonadati</taxon>
        <taxon>Verrucomicrobiota</taxon>
        <taxon>Verrucomicrobiia</taxon>
        <taxon>Verrucomicrobiales</taxon>
        <taxon>Verrucomicrobiaceae</taxon>
        <taxon>Luteolibacter</taxon>
    </lineage>
</organism>
<evidence type="ECO:0000259" key="2">
    <source>
        <dbReference type="Pfam" id="PF01261"/>
    </source>
</evidence>
<evidence type="ECO:0000313" key="4">
    <source>
        <dbReference type="Proteomes" id="UP001165653"/>
    </source>
</evidence>
<sequence>MTRRLLLCALFVLSALPLRALDTTLLQPDNLMAWCIVPFDAKKRGPEERALMLKRLGIHKLAYDWREEHIASFDAEVEAMQRHGIEITAWWMPGSLDPTCRKIIEVMRRHEIHPQWWVLIPEPLLGNTDQTAKVKAAADQLRPLALEAQALGCKLALYNHGGWFGEPDNQLAIIRALDLPHVGMVYNFHHGHHHIADFPRLFDLMKPHLFALNLNGMLADAEARGMKIHPIGHGDQEATMIRHVLRSGWKGPVGILNHIDTADAEATLRVNLQGLDRLAKELRSQP</sequence>
<dbReference type="InterPro" id="IPR013022">
    <property type="entry name" value="Xyl_isomerase-like_TIM-brl"/>
</dbReference>
<keyword evidence="3" id="KW-0413">Isomerase</keyword>
<feature type="chain" id="PRO_5047176011" evidence="1">
    <location>
        <begin position="21"/>
        <end position="286"/>
    </location>
</feature>
<dbReference type="Gene3D" id="3.20.20.150">
    <property type="entry name" value="Divalent-metal-dependent TIM barrel enzymes"/>
    <property type="match status" value="1"/>
</dbReference>
<feature type="signal peptide" evidence="1">
    <location>
        <begin position="1"/>
        <end position="20"/>
    </location>
</feature>
<dbReference type="SUPFAM" id="SSF51658">
    <property type="entry name" value="Xylose isomerase-like"/>
    <property type="match status" value="1"/>
</dbReference>
<reference evidence="3" key="1">
    <citation type="submission" date="2022-10" db="EMBL/GenBank/DDBJ databases">
        <title>Luteolibacter sp. GHJ8, whole genome shotgun sequencing project.</title>
        <authorList>
            <person name="Zhao G."/>
            <person name="Shen L."/>
        </authorList>
    </citation>
    <scope>NUCLEOTIDE SEQUENCE</scope>
    <source>
        <strain evidence="3">GHJ8</strain>
    </source>
</reference>
<proteinExistence type="predicted"/>
<keyword evidence="1" id="KW-0732">Signal</keyword>
<evidence type="ECO:0000313" key="3">
    <source>
        <dbReference type="EMBL" id="MCW1913406.1"/>
    </source>
</evidence>
<accession>A0ABT3G0P2</accession>
<dbReference type="Pfam" id="PF01261">
    <property type="entry name" value="AP_endonuc_2"/>
    <property type="match status" value="1"/>
</dbReference>